<comment type="caution">
    <text evidence="7">The sequence shown here is derived from an EMBL/GenBank/DDBJ whole genome shotgun (WGS) entry which is preliminary data.</text>
</comment>
<dbReference type="RefSeq" id="WP_344163780.1">
    <property type="nucleotide sequence ID" value="NZ_BAAAPC010000014.1"/>
</dbReference>
<dbReference type="PANTHER" id="PTHR30346:SF0">
    <property type="entry name" value="HCA OPERON TRANSCRIPTIONAL ACTIVATOR HCAR"/>
    <property type="match status" value="1"/>
</dbReference>
<feature type="region of interest" description="Disordered" evidence="5">
    <location>
        <begin position="297"/>
        <end position="348"/>
    </location>
</feature>
<dbReference type="SUPFAM" id="SSF53850">
    <property type="entry name" value="Periplasmic binding protein-like II"/>
    <property type="match status" value="1"/>
</dbReference>
<dbReference type="Pfam" id="PF03466">
    <property type="entry name" value="LysR_substrate"/>
    <property type="match status" value="1"/>
</dbReference>
<gene>
    <name evidence="7" type="ORF">GCM10009799_34470</name>
</gene>
<dbReference type="SUPFAM" id="SSF46785">
    <property type="entry name" value="Winged helix' DNA-binding domain"/>
    <property type="match status" value="1"/>
</dbReference>
<dbReference type="PRINTS" id="PR00039">
    <property type="entry name" value="HTHLYSR"/>
</dbReference>
<feature type="domain" description="HTH lysR-type" evidence="6">
    <location>
        <begin position="1"/>
        <end position="60"/>
    </location>
</feature>
<evidence type="ECO:0000256" key="3">
    <source>
        <dbReference type="ARBA" id="ARBA00023125"/>
    </source>
</evidence>
<proteinExistence type="inferred from homology"/>
<sequence>MDLTVQQLRYFVAVAEELHFTRAAERLIIATSSLSQQVAALERRMGMPLFRRTSRHVELTPAGQDLLPLARRAVGAMDDVVHWTTQARDLAERVRVGMVGGTPLASAIISEAAQSLPTVRWELRRLEFADGVASLRNDRADVVLAPSAIPPRTQGVRAVPLWTEKPVLCVHSTHPLAERASVGTGDIMDCDFAGRDTGTSCLPPGLIEAWTADHAPRTVHPVRTFDEAVDICAAGLGVFITGSAAAVGNPRPGLTYVPVDDLPDLTVYLLHENTTTTGAIPALERIASDVARREANRFGAQEVGRPRKAGERRPAQPRPRSSGPRGPAPVLRGPDPSELASDPRTPPG</sequence>
<dbReference type="InterPro" id="IPR005119">
    <property type="entry name" value="LysR_subst-bd"/>
</dbReference>
<name>A0ABP5EQA9_9ACTN</name>
<evidence type="ECO:0000256" key="4">
    <source>
        <dbReference type="ARBA" id="ARBA00023163"/>
    </source>
</evidence>
<dbReference type="EMBL" id="BAAAPC010000014">
    <property type="protein sequence ID" value="GAA2004357.1"/>
    <property type="molecule type" value="Genomic_DNA"/>
</dbReference>
<evidence type="ECO:0000313" key="7">
    <source>
        <dbReference type="EMBL" id="GAA2004357.1"/>
    </source>
</evidence>
<organism evidence="7 8">
    <name type="scientific">Nocardiopsis rhodophaea</name>
    <dbReference type="NCBI Taxonomy" id="280238"/>
    <lineage>
        <taxon>Bacteria</taxon>
        <taxon>Bacillati</taxon>
        <taxon>Actinomycetota</taxon>
        <taxon>Actinomycetes</taxon>
        <taxon>Streptosporangiales</taxon>
        <taxon>Nocardiopsidaceae</taxon>
        <taxon>Nocardiopsis</taxon>
    </lineage>
</organism>
<accession>A0ABP5EQA9</accession>
<evidence type="ECO:0000313" key="8">
    <source>
        <dbReference type="Proteomes" id="UP001501585"/>
    </source>
</evidence>
<dbReference type="InterPro" id="IPR036390">
    <property type="entry name" value="WH_DNA-bd_sf"/>
</dbReference>
<evidence type="ECO:0000256" key="5">
    <source>
        <dbReference type="SAM" id="MobiDB-lite"/>
    </source>
</evidence>
<dbReference type="Pfam" id="PF00126">
    <property type="entry name" value="HTH_1"/>
    <property type="match status" value="1"/>
</dbReference>
<keyword evidence="2" id="KW-0805">Transcription regulation</keyword>
<keyword evidence="4" id="KW-0804">Transcription</keyword>
<evidence type="ECO:0000259" key="6">
    <source>
        <dbReference type="PROSITE" id="PS50931"/>
    </source>
</evidence>
<evidence type="ECO:0000256" key="1">
    <source>
        <dbReference type="ARBA" id="ARBA00009437"/>
    </source>
</evidence>
<dbReference type="Gene3D" id="3.40.190.10">
    <property type="entry name" value="Periplasmic binding protein-like II"/>
    <property type="match status" value="2"/>
</dbReference>
<reference evidence="8" key="1">
    <citation type="journal article" date="2019" name="Int. J. Syst. Evol. Microbiol.">
        <title>The Global Catalogue of Microorganisms (GCM) 10K type strain sequencing project: providing services to taxonomists for standard genome sequencing and annotation.</title>
        <authorList>
            <consortium name="The Broad Institute Genomics Platform"/>
            <consortium name="The Broad Institute Genome Sequencing Center for Infectious Disease"/>
            <person name="Wu L."/>
            <person name="Ma J."/>
        </authorList>
    </citation>
    <scope>NUCLEOTIDE SEQUENCE [LARGE SCALE GENOMIC DNA]</scope>
    <source>
        <strain evidence="8">JCM 15313</strain>
    </source>
</reference>
<evidence type="ECO:0000256" key="2">
    <source>
        <dbReference type="ARBA" id="ARBA00023015"/>
    </source>
</evidence>
<keyword evidence="3" id="KW-0238">DNA-binding</keyword>
<dbReference type="PANTHER" id="PTHR30346">
    <property type="entry name" value="TRANSCRIPTIONAL DUAL REGULATOR HCAR-RELATED"/>
    <property type="match status" value="1"/>
</dbReference>
<dbReference type="Gene3D" id="1.10.10.10">
    <property type="entry name" value="Winged helix-like DNA-binding domain superfamily/Winged helix DNA-binding domain"/>
    <property type="match status" value="1"/>
</dbReference>
<dbReference type="InterPro" id="IPR000847">
    <property type="entry name" value="LysR_HTH_N"/>
</dbReference>
<dbReference type="PROSITE" id="PS50931">
    <property type="entry name" value="HTH_LYSR"/>
    <property type="match status" value="1"/>
</dbReference>
<dbReference type="InterPro" id="IPR036388">
    <property type="entry name" value="WH-like_DNA-bd_sf"/>
</dbReference>
<protein>
    <submittedName>
        <fullName evidence="7">LysR family transcriptional regulator</fullName>
    </submittedName>
</protein>
<comment type="similarity">
    <text evidence="1">Belongs to the LysR transcriptional regulatory family.</text>
</comment>
<feature type="compositionally biased region" description="Low complexity" evidence="5">
    <location>
        <begin position="318"/>
        <end position="329"/>
    </location>
</feature>
<dbReference type="Proteomes" id="UP001501585">
    <property type="component" value="Unassembled WGS sequence"/>
</dbReference>
<feature type="compositionally biased region" description="Basic and acidic residues" evidence="5">
    <location>
        <begin position="304"/>
        <end position="314"/>
    </location>
</feature>
<keyword evidence="8" id="KW-1185">Reference proteome</keyword>